<organism evidence="2 3">
    <name type="scientific">Anaerotignum lactatifermentans</name>
    <dbReference type="NCBI Taxonomy" id="160404"/>
    <lineage>
        <taxon>Bacteria</taxon>
        <taxon>Bacillati</taxon>
        <taxon>Bacillota</taxon>
        <taxon>Clostridia</taxon>
        <taxon>Lachnospirales</taxon>
        <taxon>Anaerotignaceae</taxon>
        <taxon>Anaerotignum</taxon>
    </lineage>
</organism>
<dbReference type="InterPro" id="IPR025410">
    <property type="entry name" value="Lant_dehyd"/>
</dbReference>
<evidence type="ECO:0000259" key="1">
    <source>
        <dbReference type="Pfam" id="PF13575"/>
    </source>
</evidence>
<dbReference type="RefSeq" id="WP_205133907.1">
    <property type="nucleotide sequence ID" value="NZ_JACSNT010000010.1"/>
</dbReference>
<reference evidence="2 3" key="1">
    <citation type="journal article" date="2021" name="Sci. Rep.">
        <title>The distribution of antibiotic resistance genes in chicken gut microbiota commensals.</title>
        <authorList>
            <person name="Juricova H."/>
            <person name="Matiasovicova J."/>
            <person name="Kubasova T."/>
            <person name="Cejkova D."/>
            <person name="Rychlik I."/>
        </authorList>
    </citation>
    <scope>NUCLEOTIDE SEQUENCE [LARGE SCALE GENOMIC DNA]</scope>
    <source>
        <strain evidence="2 3">An431b</strain>
    </source>
</reference>
<gene>
    <name evidence="2" type="ORF">H9X83_08700</name>
</gene>
<accession>A0ABS2GB18</accession>
<comment type="caution">
    <text evidence="2">The sequence shown here is derived from an EMBL/GenBank/DDBJ whole genome shotgun (WGS) entry which is preliminary data.</text>
</comment>
<evidence type="ECO:0000313" key="3">
    <source>
        <dbReference type="Proteomes" id="UP000729290"/>
    </source>
</evidence>
<sequence>MCYVTVWDSCWDAMEKYNQALSRLNSRIGGNLQELYTQLWELERFYVDKTQTIWTRNGILSVLNSIKNREWYQMLLPALMELTKLCYQPKADYGWLGPYTFFTVIGKNAALTKQFLTCVPYFHYCFPEDTPRLWQYLMTTGNYYGGSEVDEGGRLSQLILRRVELFFTGYRTVWNSLKELEYPPTMLIFTEGDMHCGGKLPYIFRMDGRQYVYKPRNMCLDKLLMDALTECNSFLPEELKLPVPAITFLKDKNETGYMDFVTHQKEMTWAEAEIYFGKLGALLCFAKLFGIHDLHYENIMATKKGPVIIDLECALLPEIIQQTSFGGMSLHFIRTAFENRTEGNAVFSIEGKIYPLKTERVQNKIQEGFTGAAQIFLENREEMIALYGKILDEVFFMRLTPVATNEFYNEMVNISMCENAGYKEIILNSLMDTIENNFNKNNFHVSEKEREEMISLLERDLSWGEIPLLRWRNEPGKESVWLDEKMICEKDKENQAQLLEKFAAKIPWLAKEKGWQALKKALIDPTV</sequence>
<keyword evidence="3" id="KW-1185">Reference proteome</keyword>
<evidence type="ECO:0000313" key="2">
    <source>
        <dbReference type="EMBL" id="MBM6878235.1"/>
    </source>
</evidence>
<dbReference type="EMBL" id="JACSNV010000011">
    <property type="protein sequence ID" value="MBM6878235.1"/>
    <property type="molecule type" value="Genomic_DNA"/>
</dbReference>
<proteinExistence type="predicted"/>
<name>A0ABS2GB18_9FIRM</name>
<protein>
    <submittedName>
        <fullName evidence="2">DUF4135 domain-containing protein</fullName>
    </submittedName>
</protein>
<dbReference type="Pfam" id="PF13575">
    <property type="entry name" value="DUF4135"/>
    <property type="match status" value="1"/>
</dbReference>
<dbReference type="Proteomes" id="UP000729290">
    <property type="component" value="Unassembled WGS sequence"/>
</dbReference>
<feature type="domain" description="Lantibiotic biosynthesis protein dehydration" evidence="1">
    <location>
        <begin position="186"/>
        <end position="317"/>
    </location>
</feature>